<dbReference type="Proteomes" id="UP000799302">
    <property type="component" value="Unassembled WGS sequence"/>
</dbReference>
<accession>A0A6A6UAS2</accession>
<proteinExistence type="predicted"/>
<name>A0A6A6UAS2_9PEZI</name>
<evidence type="ECO:0000313" key="2">
    <source>
        <dbReference type="Proteomes" id="UP000799302"/>
    </source>
</evidence>
<dbReference type="AlphaFoldDB" id="A0A6A6UAS2"/>
<gene>
    <name evidence="1" type="ORF">BT63DRAFT_425550</name>
</gene>
<dbReference type="EMBL" id="MU004236">
    <property type="protein sequence ID" value="KAF2668228.1"/>
    <property type="molecule type" value="Genomic_DNA"/>
</dbReference>
<organism evidence="1 2">
    <name type="scientific">Microthyrium microscopicum</name>
    <dbReference type="NCBI Taxonomy" id="703497"/>
    <lineage>
        <taxon>Eukaryota</taxon>
        <taxon>Fungi</taxon>
        <taxon>Dikarya</taxon>
        <taxon>Ascomycota</taxon>
        <taxon>Pezizomycotina</taxon>
        <taxon>Dothideomycetes</taxon>
        <taxon>Dothideomycetes incertae sedis</taxon>
        <taxon>Microthyriales</taxon>
        <taxon>Microthyriaceae</taxon>
        <taxon>Microthyrium</taxon>
    </lineage>
</organism>
<evidence type="ECO:0000313" key="1">
    <source>
        <dbReference type="EMBL" id="KAF2668228.1"/>
    </source>
</evidence>
<keyword evidence="2" id="KW-1185">Reference proteome</keyword>
<sequence length="186" mass="21003">MSFRLHHSVILNNCSIDTAWDILASSSGIQRLQEILPSVSNCVLKSDGHGNATKQTSIDKEKLITLLSSQEFPRDANLPWPSIDDSPEAAHFTFNEMGSAYVEGAQIAEPSEHVVYFHSRVAKAGIEEWKLRVLEVVDESHVRVTETVWGTAPFYIVWYLWLSGLATRVHKEHMELYYTLLAETDS</sequence>
<protein>
    <submittedName>
        <fullName evidence="1">Uncharacterized protein</fullName>
    </submittedName>
</protein>
<reference evidence="1" key="1">
    <citation type="journal article" date="2020" name="Stud. Mycol.">
        <title>101 Dothideomycetes genomes: a test case for predicting lifestyles and emergence of pathogens.</title>
        <authorList>
            <person name="Haridas S."/>
            <person name="Albert R."/>
            <person name="Binder M."/>
            <person name="Bloem J."/>
            <person name="Labutti K."/>
            <person name="Salamov A."/>
            <person name="Andreopoulos B."/>
            <person name="Baker S."/>
            <person name="Barry K."/>
            <person name="Bills G."/>
            <person name="Bluhm B."/>
            <person name="Cannon C."/>
            <person name="Castanera R."/>
            <person name="Culley D."/>
            <person name="Daum C."/>
            <person name="Ezra D."/>
            <person name="Gonzalez J."/>
            <person name="Henrissat B."/>
            <person name="Kuo A."/>
            <person name="Liang C."/>
            <person name="Lipzen A."/>
            <person name="Lutzoni F."/>
            <person name="Magnuson J."/>
            <person name="Mondo S."/>
            <person name="Nolan M."/>
            <person name="Ohm R."/>
            <person name="Pangilinan J."/>
            <person name="Park H.-J."/>
            <person name="Ramirez L."/>
            <person name="Alfaro M."/>
            <person name="Sun H."/>
            <person name="Tritt A."/>
            <person name="Yoshinaga Y."/>
            <person name="Zwiers L.-H."/>
            <person name="Turgeon B."/>
            <person name="Goodwin S."/>
            <person name="Spatafora J."/>
            <person name="Crous P."/>
            <person name="Grigoriev I."/>
        </authorList>
    </citation>
    <scope>NUCLEOTIDE SEQUENCE</scope>
    <source>
        <strain evidence="1">CBS 115976</strain>
    </source>
</reference>
<dbReference type="OrthoDB" id="5366493at2759"/>